<evidence type="ECO:0000313" key="5">
    <source>
        <dbReference type="EMBL" id="KAF2852749.1"/>
    </source>
</evidence>
<dbReference type="PANTHER" id="PTHR33365">
    <property type="entry name" value="YALI0B05434P"/>
    <property type="match status" value="1"/>
</dbReference>
<reference evidence="5" key="1">
    <citation type="submission" date="2020-01" db="EMBL/GenBank/DDBJ databases">
        <authorList>
            <consortium name="DOE Joint Genome Institute"/>
            <person name="Haridas S."/>
            <person name="Albert R."/>
            <person name="Binder M."/>
            <person name="Bloem J."/>
            <person name="Labutti K."/>
            <person name="Salamov A."/>
            <person name="Andreopoulos B."/>
            <person name="Baker S.E."/>
            <person name="Barry K."/>
            <person name="Bills G."/>
            <person name="Bluhm B.H."/>
            <person name="Cannon C."/>
            <person name="Castanera R."/>
            <person name="Culley D.E."/>
            <person name="Daum C."/>
            <person name="Ezra D."/>
            <person name="Gonzalez J.B."/>
            <person name="Henrissat B."/>
            <person name="Kuo A."/>
            <person name="Liang C."/>
            <person name="Lipzen A."/>
            <person name="Lutzoni F."/>
            <person name="Magnuson J."/>
            <person name="Mondo S."/>
            <person name="Nolan M."/>
            <person name="Ohm R."/>
            <person name="Pangilinan J."/>
            <person name="Park H.-J."/>
            <person name="Ramirez L."/>
            <person name="Alfaro M."/>
            <person name="Sun H."/>
            <person name="Tritt A."/>
            <person name="Yoshinaga Y."/>
            <person name="Zwiers L.-H."/>
            <person name="Turgeon B.G."/>
            <person name="Goodwin S.B."/>
            <person name="Spatafora J.W."/>
            <person name="Crous P.W."/>
            <person name="Grigoriev I.V."/>
        </authorList>
    </citation>
    <scope>NUCLEOTIDE SEQUENCE</scope>
    <source>
        <strain evidence="5">IPT5</strain>
    </source>
</reference>
<dbReference type="InterPro" id="IPR021765">
    <property type="entry name" value="UstYa-like"/>
</dbReference>
<protein>
    <recommendedName>
        <fullName evidence="7">Oxidase ustYa</fullName>
    </recommendedName>
</protein>
<dbReference type="EMBL" id="MU006297">
    <property type="protein sequence ID" value="KAF2852749.1"/>
    <property type="molecule type" value="Genomic_DNA"/>
</dbReference>
<feature type="region of interest" description="Disordered" evidence="4">
    <location>
        <begin position="1"/>
        <end position="54"/>
    </location>
</feature>
<dbReference type="OrthoDB" id="3687641at2759"/>
<dbReference type="PANTHER" id="PTHR33365:SF11">
    <property type="entry name" value="TAT PATHWAY SIGNAL SEQUENCE"/>
    <property type="match status" value="1"/>
</dbReference>
<evidence type="ECO:0008006" key="7">
    <source>
        <dbReference type="Google" id="ProtNLM"/>
    </source>
</evidence>
<dbReference type="Proteomes" id="UP000799423">
    <property type="component" value="Unassembled WGS sequence"/>
</dbReference>
<feature type="compositionally biased region" description="Basic and acidic residues" evidence="4">
    <location>
        <begin position="20"/>
        <end position="32"/>
    </location>
</feature>
<organism evidence="5 6">
    <name type="scientific">Plenodomus tracheiphilus IPT5</name>
    <dbReference type="NCBI Taxonomy" id="1408161"/>
    <lineage>
        <taxon>Eukaryota</taxon>
        <taxon>Fungi</taxon>
        <taxon>Dikarya</taxon>
        <taxon>Ascomycota</taxon>
        <taxon>Pezizomycotina</taxon>
        <taxon>Dothideomycetes</taxon>
        <taxon>Pleosporomycetidae</taxon>
        <taxon>Pleosporales</taxon>
        <taxon>Pleosporineae</taxon>
        <taxon>Leptosphaeriaceae</taxon>
        <taxon>Plenodomus</taxon>
    </lineage>
</organism>
<dbReference type="GO" id="GO:0043386">
    <property type="term" value="P:mycotoxin biosynthetic process"/>
    <property type="evidence" value="ECO:0007669"/>
    <property type="project" value="InterPro"/>
</dbReference>
<gene>
    <name evidence="5" type="ORF">T440DRAFT_466332</name>
</gene>
<evidence type="ECO:0000313" key="6">
    <source>
        <dbReference type="Proteomes" id="UP000799423"/>
    </source>
</evidence>
<sequence>MSTKPQPTMNNTAQPYDSLPHTDSDSHSHSDSSTEIGDWDPERDGDVSVRPPRRKTTWRRISAHRWILDTTLLLVILGLLVEKRQPSYEKPTTFELLGDVTSFMPSFSQRMVRFRPEGIFAPEDAETFFGNETQEAWLGIVPAGLGYVNVKNASNYSNLPQPIHDYPSKSVFTTSVTHQLHCLYTILSAYNTQKLALDSTTTATSSRRIDPVIKMPWHINHCFDYLRQAVMCSGDVALEGAATTFPEGEFGDRGGSDGWDGTHVCRDYGEVKGWLEGAGVNDFRWIGSD</sequence>
<dbReference type="Pfam" id="PF11807">
    <property type="entry name" value="UstYa"/>
    <property type="match status" value="1"/>
</dbReference>
<name>A0A6A7BEE3_9PLEO</name>
<dbReference type="GO" id="GO:0016491">
    <property type="term" value="F:oxidoreductase activity"/>
    <property type="evidence" value="ECO:0007669"/>
    <property type="project" value="UniProtKB-KW"/>
</dbReference>
<evidence type="ECO:0000256" key="1">
    <source>
        <dbReference type="ARBA" id="ARBA00004685"/>
    </source>
</evidence>
<keyword evidence="6" id="KW-1185">Reference proteome</keyword>
<accession>A0A6A7BEE3</accession>
<keyword evidence="2" id="KW-0560">Oxidoreductase</keyword>
<evidence type="ECO:0000256" key="3">
    <source>
        <dbReference type="ARBA" id="ARBA00035112"/>
    </source>
</evidence>
<comment type="similarity">
    <text evidence="3">Belongs to the ustYa family.</text>
</comment>
<dbReference type="AlphaFoldDB" id="A0A6A7BEE3"/>
<comment type="pathway">
    <text evidence="1">Mycotoxin biosynthesis.</text>
</comment>
<proteinExistence type="inferred from homology"/>
<feature type="compositionally biased region" description="Polar residues" evidence="4">
    <location>
        <begin position="1"/>
        <end position="15"/>
    </location>
</feature>
<evidence type="ECO:0000256" key="2">
    <source>
        <dbReference type="ARBA" id="ARBA00023002"/>
    </source>
</evidence>
<evidence type="ECO:0000256" key="4">
    <source>
        <dbReference type="SAM" id="MobiDB-lite"/>
    </source>
</evidence>